<dbReference type="Proteomes" id="UP000694560">
    <property type="component" value="Unplaced"/>
</dbReference>
<dbReference type="AlphaFoldDB" id="A0A8C5XAD0"/>
<reference evidence="2" key="2">
    <citation type="submission" date="2025-09" db="UniProtKB">
        <authorList>
            <consortium name="Ensembl"/>
        </authorList>
    </citation>
    <scope>IDENTIFICATION</scope>
</reference>
<sequence length="87" mass="9384">MLALILETFAGSRATCPPACCHARCSWTDVTTAQLGGHGCTPGTRCPLQYLVQAGDRQRLCSHPGPLPAQKKTGRKVSLLPQRNARR</sequence>
<evidence type="ECO:0000313" key="3">
    <source>
        <dbReference type="Proteomes" id="UP000694560"/>
    </source>
</evidence>
<organism evidence="2 3">
    <name type="scientific">Malurus cyaneus samueli</name>
    <dbReference type="NCBI Taxonomy" id="2593467"/>
    <lineage>
        <taxon>Eukaryota</taxon>
        <taxon>Metazoa</taxon>
        <taxon>Chordata</taxon>
        <taxon>Craniata</taxon>
        <taxon>Vertebrata</taxon>
        <taxon>Euteleostomi</taxon>
        <taxon>Archelosauria</taxon>
        <taxon>Archosauria</taxon>
        <taxon>Dinosauria</taxon>
        <taxon>Saurischia</taxon>
        <taxon>Theropoda</taxon>
        <taxon>Coelurosauria</taxon>
        <taxon>Aves</taxon>
        <taxon>Neognathae</taxon>
        <taxon>Neoaves</taxon>
        <taxon>Telluraves</taxon>
        <taxon>Australaves</taxon>
        <taxon>Passeriformes</taxon>
        <taxon>Meliphagoidea</taxon>
        <taxon>Maluridae</taxon>
        <taxon>Malurus</taxon>
    </lineage>
</organism>
<protein>
    <submittedName>
        <fullName evidence="2">Uncharacterized protein</fullName>
    </submittedName>
</protein>
<keyword evidence="3" id="KW-1185">Reference proteome</keyword>
<dbReference type="Ensembl" id="ENSMCST00000022876.1">
    <property type="protein sequence ID" value="ENSMCSP00000022303.1"/>
    <property type="gene ID" value="ENSMCSG00000015560.1"/>
</dbReference>
<accession>A0A8C5XAD0</accession>
<evidence type="ECO:0000256" key="1">
    <source>
        <dbReference type="SAM" id="MobiDB-lite"/>
    </source>
</evidence>
<reference evidence="2" key="1">
    <citation type="submission" date="2025-08" db="UniProtKB">
        <authorList>
            <consortium name="Ensembl"/>
        </authorList>
    </citation>
    <scope>IDENTIFICATION</scope>
</reference>
<proteinExistence type="predicted"/>
<feature type="region of interest" description="Disordered" evidence="1">
    <location>
        <begin position="62"/>
        <end position="87"/>
    </location>
</feature>
<evidence type="ECO:0000313" key="2">
    <source>
        <dbReference type="Ensembl" id="ENSMCSP00000022303.1"/>
    </source>
</evidence>
<name>A0A8C5XAD0_9PASS</name>